<dbReference type="EMBL" id="SLWN01000005">
    <property type="protein sequence ID" value="TCO30239.1"/>
    <property type="molecule type" value="Genomic_DNA"/>
</dbReference>
<dbReference type="CDD" id="cd02440">
    <property type="entry name" value="AdoMet_MTases"/>
    <property type="match status" value="1"/>
</dbReference>
<dbReference type="InterPro" id="IPR029063">
    <property type="entry name" value="SAM-dependent_MTases_sf"/>
</dbReference>
<dbReference type="AlphaFoldDB" id="A0A4R2HJN8"/>
<organism evidence="2 3">
    <name type="scientific">Kribbella steppae</name>
    <dbReference type="NCBI Taxonomy" id="2512223"/>
    <lineage>
        <taxon>Bacteria</taxon>
        <taxon>Bacillati</taxon>
        <taxon>Actinomycetota</taxon>
        <taxon>Actinomycetes</taxon>
        <taxon>Propionibacteriales</taxon>
        <taxon>Kribbellaceae</taxon>
        <taxon>Kribbella</taxon>
    </lineage>
</organism>
<evidence type="ECO:0000259" key="1">
    <source>
        <dbReference type="Pfam" id="PF08241"/>
    </source>
</evidence>
<dbReference type="RefSeq" id="WP_132209916.1">
    <property type="nucleotide sequence ID" value="NZ_SLWN01000005.1"/>
</dbReference>
<name>A0A4R2HJN8_9ACTN</name>
<comment type="caution">
    <text evidence="2">The sequence shown here is derived from an EMBL/GenBank/DDBJ whole genome shotgun (WGS) entry which is preliminary data.</text>
</comment>
<dbReference type="OrthoDB" id="9805171at2"/>
<dbReference type="Pfam" id="PF08241">
    <property type="entry name" value="Methyltransf_11"/>
    <property type="match status" value="1"/>
</dbReference>
<evidence type="ECO:0000313" key="2">
    <source>
        <dbReference type="EMBL" id="TCO30239.1"/>
    </source>
</evidence>
<gene>
    <name evidence="2" type="ORF">EV652_105233</name>
</gene>
<dbReference type="InterPro" id="IPR050508">
    <property type="entry name" value="Methyltransf_Superfamily"/>
</dbReference>
<dbReference type="PANTHER" id="PTHR42912">
    <property type="entry name" value="METHYLTRANSFERASE"/>
    <property type="match status" value="1"/>
</dbReference>
<dbReference type="SUPFAM" id="SSF53335">
    <property type="entry name" value="S-adenosyl-L-methionine-dependent methyltransferases"/>
    <property type="match status" value="1"/>
</dbReference>
<keyword evidence="3" id="KW-1185">Reference proteome</keyword>
<keyword evidence="2" id="KW-0808">Transferase</keyword>
<feature type="domain" description="Methyltransferase type 11" evidence="1">
    <location>
        <begin position="43"/>
        <end position="132"/>
    </location>
</feature>
<dbReference type="GO" id="GO:0008757">
    <property type="term" value="F:S-adenosylmethionine-dependent methyltransferase activity"/>
    <property type="evidence" value="ECO:0007669"/>
    <property type="project" value="InterPro"/>
</dbReference>
<proteinExistence type="predicted"/>
<dbReference type="InterPro" id="IPR013216">
    <property type="entry name" value="Methyltransf_11"/>
</dbReference>
<dbReference type="GO" id="GO:0032259">
    <property type="term" value="P:methylation"/>
    <property type="evidence" value="ECO:0007669"/>
    <property type="project" value="UniProtKB-KW"/>
</dbReference>
<accession>A0A4R2HJN8</accession>
<keyword evidence="2" id="KW-0489">Methyltransferase</keyword>
<dbReference type="Gene3D" id="3.40.50.150">
    <property type="entry name" value="Vaccinia Virus protein VP39"/>
    <property type="match status" value="1"/>
</dbReference>
<dbReference type="Proteomes" id="UP000294508">
    <property type="component" value="Unassembled WGS sequence"/>
</dbReference>
<sequence length="226" mass="24611">MTTGSTARYDGLADWYEERFVAGAEPHQPGLLDLLGPGSGPCLDIGCGTGRNFETIRATGRSVVGVDYSADQLRVARTRTDGPLMVADAAVLPFADASFDTAMVMWISTDVDDFGKVLREAARVLRPGGVLVTYGVHPCFNGPHVVYEEDGSKLIHPSYRQAGWHEESPWWGDDGIRRRVGMSHVPLAEYLNALLTTGLILDRFEEPGDTGVPHSLAFRARRGAPR</sequence>
<protein>
    <submittedName>
        <fullName evidence="2">Methyltransferase family protein</fullName>
    </submittedName>
</protein>
<evidence type="ECO:0000313" key="3">
    <source>
        <dbReference type="Proteomes" id="UP000294508"/>
    </source>
</evidence>
<reference evidence="2 3" key="1">
    <citation type="journal article" date="2015" name="Stand. Genomic Sci.">
        <title>Genomic Encyclopedia of Bacterial and Archaeal Type Strains, Phase III: the genomes of soil and plant-associated and newly described type strains.</title>
        <authorList>
            <person name="Whitman W.B."/>
            <person name="Woyke T."/>
            <person name="Klenk H.P."/>
            <person name="Zhou Y."/>
            <person name="Lilburn T.G."/>
            <person name="Beck B.J."/>
            <person name="De Vos P."/>
            <person name="Vandamme P."/>
            <person name="Eisen J.A."/>
            <person name="Garrity G."/>
            <person name="Hugenholtz P."/>
            <person name="Kyrpides N.C."/>
        </authorList>
    </citation>
    <scope>NUCLEOTIDE SEQUENCE [LARGE SCALE GENOMIC DNA]</scope>
    <source>
        <strain evidence="2 3">VKM Ac-2572</strain>
    </source>
</reference>